<organism evidence="2 3">
    <name type="scientific">Urinicoccus massiliensis</name>
    <dbReference type="NCBI Taxonomy" id="1723382"/>
    <lineage>
        <taxon>Bacteria</taxon>
        <taxon>Bacillati</taxon>
        <taxon>Bacillota</taxon>
        <taxon>Tissierellia</taxon>
        <taxon>Tissierellales</taxon>
        <taxon>Peptoniphilaceae</taxon>
        <taxon>Urinicoccus</taxon>
    </lineage>
</organism>
<dbReference type="AlphaFoldDB" id="A0A8H2M5S9"/>
<proteinExistence type="predicted"/>
<feature type="transmembrane region" description="Helical" evidence="1">
    <location>
        <begin position="110"/>
        <end position="129"/>
    </location>
</feature>
<evidence type="ECO:0000256" key="1">
    <source>
        <dbReference type="SAM" id="Phobius"/>
    </source>
</evidence>
<feature type="transmembrane region" description="Helical" evidence="1">
    <location>
        <begin position="12"/>
        <end position="34"/>
    </location>
</feature>
<keyword evidence="1" id="KW-0472">Membrane</keyword>
<dbReference type="Pfam" id="PF11457">
    <property type="entry name" value="DUF3021"/>
    <property type="match status" value="1"/>
</dbReference>
<dbReference type="InterPro" id="IPR021560">
    <property type="entry name" value="DUF3021"/>
</dbReference>
<dbReference type="EMBL" id="CAACYI010000001">
    <property type="protein sequence ID" value="VFB15682.1"/>
    <property type="molecule type" value="Genomic_DNA"/>
</dbReference>
<keyword evidence="1" id="KW-0812">Transmembrane</keyword>
<sequence length="153" mass="17455">MKTLAKSISAFVLGVGIGSLIECLFTLVYGQFIVGTPAFIAAHPSPVFVRLVQTLLYGGFGLISFWGGRIFPKDGNRSLFKATSIHFLLIFSYFVAIGFYLRWFPNTPSIFISLGLFILIYLVIWTLIYRTEKRKIDEMNRALEKNQRCREDQ</sequence>
<dbReference type="RefSeq" id="WP_131748069.1">
    <property type="nucleotide sequence ID" value="NZ_CAACYI010000001.1"/>
</dbReference>
<keyword evidence="3" id="KW-1185">Reference proteome</keyword>
<feature type="transmembrane region" description="Helical" evidence="1">
    <location>
        <begin position="54"/>
        <end position="72"/>
    </location>
</feature>
<feature type="transmembrane region" description="Helical" evidence="1">
    <location>
        <begin position="84"/>
        <end position="104"/>
    </location>
</feature>
<gene>
    <name evidence="2" type="ORF">NCTC13150_00182</name>
</gene>
<dbReference type="Proteomes" id="UP000377798">
    <property type="component" value="Unassembled WGS sequence"/>
</dbReference>
<protein>
    <submittedName>
        <fullName evidence="2">Protein of uncharacterized function (DUF3021)</fullName>
    </submittedName>
</protein>
<evidence type="ECO:0000313" key="2">
    <source>
        <dbReference type="EMBL" id="VFB15682.1"/>
    </source>
</evidence>
<accession>A0A8H2M5S9</accession>
<comment type="caution">
    <text evidence="2">The sequence shown here is derived from an EMBL/GenBank/DDBJ whole genome shotgun (WGS) entry which is preliminary data.</text>
</comment>
<name>A0A8H2M5S9_9FIRM</name>
<reference evidence="2 3" key="1">
    <citation type="submission" date="2019-02" db="EMBL/GenBank/DDBJ databases">
        <authorList>
            <consortium name="Pathogen Informatics"/>
        </authorList>
    </citation>
    <scope>NUCLEOTIDE SEQUENCE [LARGE SCALE GENOMIC DNA]</scope>
    <source>
        <strain evidence="2 3">3012STDY7089603</strain>
    </source>
</reference>
<keyword evidence="1" id="KW-1133">Transmembrane helix</keyword>
<evidence type="ECO:0000313" key="3">
    <source>
        <dbReference type="Proteomes" id="UP000377798"/>
    </source>
</evidence>